<accession>A0ABM5ZLX8</accession>
<evidence type="ECO:0000313" key="2">
    <source>
        <dbReference type="EMBL" id="AMQ84692.1"/>
    </source>
</evidence>
<evidence type="ECO:0000313" key="3">
    <source>
        <dbReference type="Proteomes" id="UP000075187"/>
    </source>
</evidence>
<dbReference type="Pfam" id="PF16289">
    <property type="entry name" value="PIN_12"/>
    <property type="match status" value="1"/>
</dbReference>
<evidence type="ECO:0000259" key="1">
    <source>
        <dbReference type="Pfam" id="PF16289"/>
    </source>
</evidence>
<reference evidence="2" key="1">
    <citation type="submission" date="2017-12" db="EMBL/GenBank/DDBJ databases">
        <title>Pseudomonas sp. MS586 complete sequence.</title>
        <authorList>
            <person name="Lu S."/>
            <person name="Deng P."/>
        </authorList>
    </citation>
    <scope>NUCLEOTIDE SEQUENCE</scope>
    <source>
        <strain evidence="2">MS586</strain>
    </source>
</reference>
<dbReference type="InterPro" id="IPR032557">
    <property type="entry name" value="DUF4935"/>
</dbReference>
<sequence length="320" mass="36502">MKVTKLFVDTNIYLDFYRGARDRLSLFEELKKLKDKLIISEQGYREFQRNRTAQLINLAKEIKKTSSISIFTTAVVRDMVEHQKATRLQSEVHKLGKELERKINAMLEPKPGDDPVLDAYENLTKICTFIETEEKLITKAKTRKILGNPPISPDRHSVCDELLWEELLEFCDEDLIIVSNDKTFTENKKILRDEFASVNCGKSLTIVKSVSDALNILGAVSDRLESVEADMDLNSRKPPSRMADSILEIAIRKSSQIISKVQGNFFTLTMKNVTLGQTLPDEHHLTDAIDELMKMKLIVDVGDGVYELTEQGRAYEPFDD</sequence>
<name>A0ABM5ZLX8_9PSED</name>
<dbReference type="EMBL" id="CP014205">
    <property type="protein sequence ID" value="AMQ84692.1"/>
    <property type="molecule type" value="Genomic_DNA"/>
</dbReference>
<organism evidence="2 3">
    <name type="scientific">Pseudomonas glycinae</name>
    <dbReference type="NCBI Taxonomy" id="1785145"/>
    <lineage>
        <taxon>Bacteria</taxon>
        <taxon>Pseudomonadati</taxon>
        <taxon>Pseudomonadota</taxon>
        <taxon>Gammaproteobacteria</taxon>
        <taxon>Pseudomonadales</taxon>
        <taxon>Pseudomonadaceae</taxon>
        <taxon>Pseudomonas</taxon>
    </lineage>
</organism>
<gene>
    <name evidence="2" type="ORF">AWU82_15685</name>
</gene>
<keyword evidence="3" id="KW-1185">Reference proteome</keyword>
<dbReference type="Proteomes" id="UP000075187">
    <property type="component" value="Chromosome"/>
</dbReference>
<proteinExistence type="predicted"/>
<protein>
    <recommendedName>
        <fullName evidence="1">DUF4935 domain-containing protein</fullName>
    </recommendedName>
</protein>
<feature type="domain" description="DUF4935" evidence="1">
    <location>
        <begin position="6"/>
        <end position="184"/>
    </location>
</feature>